<comment type="similarity">
    <text evidence="1 3">Belongs to the short-chain dehydrogenases/reductases (SDR) family.</text>
</comment>
<dbReference type="GO" id="GO:0016491">
    <property type="term" value="F:oxidoreductase activity"/>
    <property type="evidence" value="ECO:0007669"/>
    <property type="project" value="UniProtKB-KW"/>
</dbReference>
<organism evidence="4 5">
    <name type="scientific">Cavenderia fasciculata</name>
    <name type="common">Slime mold</name>
    <name type="synonym">Dictyostelium fasciculatum</name>
    <dbReference type="NCBI Taxonomy" id="261658"/>
    <lineage>
        <taxon>Eukaryota</taxon>
        <taxon>Amoebozoa</taxon>
        <taxon>Evosea</taxon>
        <taxon>Eumycetozoa</taxon>
        <taxon>Dictyostelia</taxon>
        <taxon>Acytosteliales</taxon>
        <taxon>Cavenderiaceae</taxon>
        <taxon>Cavenderia</taxon>
    </lineage>
</organism>
<protein>
    <submittedName>
        <fullName evidence="4">Short-chain dehydrogenase/reductase family protein</fullName>
    </submittedName>
</protein>
<dbReference type="PRINTS" id="PR00081">
    <property type="entry name" value="GDHRDH"/>
</dbReference>
<dbReference type="PANTHER" id="PTHR43976:SF16">
    <property type="entry name" value="SHORT-CHAIN DEHYDROGENASE_REDUCTASE FAMILY PROTEIN"/>
    <property type="match status" value="1"/>
</dbReference>
<keyword evidence="2" id="KW-0560">Oxidoreductase</keyword>
<evidence type="ECO:0000313" key="5">
    <source>
        <dbReference type="Proteomes" id="UP000007797"/>
    </source>
</evidence>
<evidence type="ECO:0000313" key="4">
    <source>
        <dbReference type="EMBL" id="EGG17547.1"/>
    </source>
</evidence>
<dbReference type="GeneID" id="14868972"/>
<dbReference type="CDD" id="cd05374">
    <property type="entry name" value="17beta-HSD-like_SDR_c"/>
    <property type="match status" value="1"/>
</dbReference>
<dbReference type="PRINTS" id="PR00080">
    <property type="entry name" value="SDRFAMILY"/>
</dbReference>
<reference evidence="5" key="1">
    <citation type="journal article" date="2011" name="Genome Res.">
        <title>Phylogeny-wide analysis of social amoeba genomes highlights ancient origins for complex intercellular communication.</title>
        <authorList>
            <person name="Heidel A.J."/>
            <person name="Lawal H.M."/>
            <person name="Felder M."/>
            <person name="Schilde C."/>
            <person name="Helps N.R."/>
            <person name="Tunggal B."/>
            <person name="Rivero F."/>
            <person name="John U."/>
            <person name="Schleicher M."/>
            <person name="Eichinger L."/>
            <person name="Platzer M."/>
            <person name="Noegel A.A."/>
            <person name="Schaap P."/>
            <person name="Gloeckner G."/>
        </authorList>
    </citation>
    <scope>NUCLEOTIDE SEQUENCE [LARGE SCALE GENOMIC DNA]</scope>
    <source>
        <strain evidence="5">SH3</strain>
    </source>
</reference>
<keyword evidence="5" id="KW-1185">Reference proteome</keyword>
<proteinExistence type="inferred from homology"/>
<dbReference type="EMBL" id="GL883021">
    <property type="protein sequence ID" value="EGG17547.1"/>
    <property type="molecule type" value="Genomic_DNA"/>
</dbReference>
<dbReference type="PROSITE" id="PS00061">
    <property type="entry name" value="ADH_SHORT"/>
    <property type="match status" value="1"/>
</dbReference>
<dbReference type="InterPro" id="IPR036291">
    <property type="entry name" value="NAD(P)-bd_dom_sf"/>
</dbReference>
<dbReference type="PANTHER" id="PTHR43976">
    <property type="entry name" value="SHORT CHAIN DEHYDROGENASE"/>
    <property type="match status" value="1"/>
</dbReference>
<accession>F4Q2Y3</accession>
<dbReference type="Gene3D" id="3.40.50.720">
    <property type="entry name" value="NAD(P)-binding Rossmann-like Domain"/>
    <property type="match status" value="1"/>
</dbReference>
<dbReference type="AlphaFoldDB" id="F4Q2Y3"/>
<dbReference type="OrthoDB" id="13950at2759"/>
<dbReference type="InterPro" id="IPR020904">
    <property type="entry name" value="Sc_DH/Rdtase_CS"/>
</dbReference>
<dbReference type="Proteomes" id="UP000007797">
    <property type="component" value="Unassembled WGS sequence"/>
</dbReference>
<dbReference type="InterPro" id="IPR051911">
    <property type="entry name" value="SDR_oxidoreductase"/>
</dbReference>
<sequence>MNPQTLLNPNWYITGSSKGLGLSAVIILLKRGYNVAATTRDKQGLIKNVKKELENDSVTLGQLESRFLPLQVDLVNEKSVKESIDSTIAKFGSIDVIVNNAGYGLSGAVEELSDKDIRKQFDINFFGMVNVVRAALPHMREYAKDTINHPLGARIFNIGSIGGFSAGISFSVYCSSKAAMDCLTEGLQIELEQFKNIHVISVMPGVFRTDFLGGSLEQTTKPISAYTDVRDNMHERLTQHHGHQQGDPNKAIEALIKVSQYPSPPKRLFLGSDAYQRAQNKIKSLTAELEAWKEITLSTDY</sequence>
<dbReference type="SUPFAM" id="SSF51735">
    <property type="entry name" value="NAD(P)-binding Rossmann-fold domains"/>
    <property type="match status" value="1"/>
</dbReference>
<evidence type="ECO:0000256" key="2">
    <source>
        <dbReference type="ARBA" id="ARBA00023002"/>
    </source>
</evidence>
<gene>
    <name evidence="4" type="ORF">DFA_08543</name>
</gene>
<dbReference type="KEGG" id="dfa:DFA_08543"/>
<evidence type="ECO:0000256" key="3">
    <source>
        <dbReference type="RuleBase" id="RU000363"/>
    </source>
</evidence>
<name>F4Q2Y3_CACFS</name>
<dbReference type="Pfam" id="PF00106">
    <property type="entry name" value="adh_short"/>
    <property type="match status" value="1"/>
</dbReference>
<dbReference type="RefSeq" id="XP_004356031.1">
    <property type="nucleotide sequence ID" value="XM_004355978.1"/>
</dbReference>
<dbReference type="OMA" id="KAMKAVY"/>
<dbReference type="InterPro" id="IPR002347">
    <property type="entry name" value="SDR_fam"/>
</dbReference>
<dbReference type="STRING" id="1054147.F4Q2Y3"/>
<evidence type="ECO:0000256" key="1">
    <source>
        <dbReference type="ARBA" id="ARBA00006484"/>
    </source>
</evidence>